<dbReference type="InterPro" id="IPR053020">
    <property type="entry name" value="Smr_domain_protein"/>
</dbReference>
<dbReference type="PANTHER" id="PTHR47417:SF1">
    <property type="entry name" value="SMR DOMAIN-CONTAINING PROTEIN YPL199C"/>
    <property type="match status" value="1"/>
</dbReference>
<dbReference type="SMART" id="SM01162">
    <property type="entry name" value="DUF1771"/>
    <property type="match status" value="1"/>
</dbReference>
<dbReference type="SMART" id="SM00463">
    <property type="entry name" value="SMR"/>
    <property type="match status" value="1"/>
</dbReference>
<feature type="compositionally biased region" description="Low complexity" evidence="1">
    <location>
        <begin position="74"/>
        <end position="85"/>
    </location>
</feature>
<evidence type="ECO:0000313" key="3">
    <source>
        <dbReference type="EMBL" id="SYW84285.1"/>
    </source>
</evidence>
<feature type="domain" description="Smr" evidence="2">
    <location>
        <begin position="221"/>
        <end position="297"/>
    </location>
</feature>
<sequence>MRIWQFLTNGFTCDRHSIDTHFRESHRHKLANMDEFIRFVKQHRRQITRLAKKAFTFWKKSQGGGGHQQGGGASYSQAASYGPQASHPPQQDGYGVGSGGYAAEAGSGGYDHPPPQGAYSAPQPHYGAPTQGPHYKFSADNQVNQHDANYMNLRNQARSEGDKMAQCFDQSHKAFAQGDGARAKQLSNEGHEHKMNMERFNKQAADWIFMANNEDSPQGTVDLHGLYTSEALERTEQAVRQGQSQGWSEMRIIVGKGLHSKDHRQHIAPAVEKMVRDYSLEAHLDPRNAGVLVVNLRGSGQGGAAFTRDLAKQTTGNEDECVIM</sequence>
<dbReference type="Pfam" id="PF08590">
    <property type="entry name" value="DUF1771"/>
    <property type="match status" value="1"/>
</dbReference>
<dbReference type="SUPFAM" id="SSF160443">
    <property type="entry name" value="SMR domain-like"/>
    <property type="match status" value="1"/>
</dbReference>
<reference evidence="3" key="1">
    <citation type="submission" date="2018-08" db="EMBL/GenBank/DDBJ databases">
        <authorList>
            <person name="Guldener U."/>
        </authorList>
    </citation>
    <scope>NUCLEOTIDE SEQUENCE</scope>
    <source>
        <strain evidence="3">UB2</strain>
    </source>
</reference>
<gene>
    <name evidence="3" type="ORF">UBRO2_05385</name>
</gene>
<proteinExistence type="predicted"/>
<feature type="compositionally biased region" description="Gly residues" evidence="1">
    <location>
        <begin position="62"/>
        <end position="73"/>
    </location>
</feature>
<evidence type="ECO:0000259" key="2">
    <source>
        <dbReference type="PROSITE" id="PS50828"/>
    </source>
</evidence>
<dbReference type="Proteomes" id="UP000658997">
    <property type="component" value="Unassembled WGS sequence"/>
</dbReference>
<dbReference type="PANTHER" id="PTHR47417">
    <property type="entry name" value="SMR DOMAIN-CONTAINING PROTEIN YPL199C"/>
    <property type="match status" value="1"/>
</dbReference>
<accession>A0A8H8TVY2</accession>
<dbReference type="InterPro" id="IPR013899">
    <property type="entry name" value="DUF1771"/>
</dbReference>
<feature type="region of interest" description="Disordered" evidence="1">
    <location>
        <begin position="61"/>
        <end position="138"/>
    </location>
</feature>
<dbReference type="Gene3D" id="3.30.1370.110">
    <property type="match status" value="1"/>
</dbReference>
<name>A0A8H8TVY2_9BASI</name>
<evidence type="ECO:0000313" key="4">
    <source>
        <dbReference type="Proteomes" id="UP000658997"/>
    </source>
</evidence>
<dbReference type="InterPro" id="IPR036063">
    <property type="entry name" value="Smr_dom_sf"/>
</dbReference>
<dbReference type="EMBL" id="ULHB01000163">
    <property type="protein sequence ID" value="SYW84285.1"/>
    <property type="molecule type" value="Genomic_DNA"/>
</dbReference>
<dbReference type="PROSITE" id="PS50828">
    <property type="entry name" value="SMR"/>
    <property type="match status" value="1"/>
</dbReference>
<evidence type="ECO:0000256" key="1">
    <source>
        <dbReference type="SAM" id="MobiDB-lite"/>
    </source>
</evidence>
<dbReference type="InterPro" id="IPR002625">
    <property type="entry name" value="Smr_dom"/>
</dbReference>
<dbReference type="Pfam" id="PF01713">
    <property type="entry name" value="Smr"/>
    <property type="match status" value="1"/>
</dbReference>
<organism evidence="3 4">
    <name type="scientific">Ustilago bromivora</name>
    <dbReference type="NCBI Taxonomy" id="307758"/>
    <lineage>
        <taxon>Eukaryota</taxon>
        <taxon>Fungi</taxon>
        <taxon>Dikarya</taxon>
        <taxon>Basidiomycota</taxon>
        <taxon>Ustilaginomycotina</taxon>
        <taxon>Ustilaginomycetes</taxon>
        <taxon>Ustilaginales</taxon>
        <taxon>Ustilaginaceae</taxon>
        <taxon>Ustilago</taxon>
    </lineage>
</organism>
<protein>
    <recommendedName>
        <fullName evidence="2">Smr domain-containing protein</fullName>
    </recommendedName>
</protein>
<comment type="caution">
    <text evidence="3">The sequence shown here is derived from an EMBL/GenBank/DDBJ whole genome shotgun (WGS) entry which is preliminary data.</text>
</comment>
<dbReference type="AlphaFoldDB" id="A0A8H8TVY2"/>
<keyword evidence="4" id="KW-1185">Reference proteome</keyword>